<dbReference type="PANTHER" id="PTHR32027">
    <property type="entry name" value="CYTOSINE DEAMINASE"/>
    <property type="match status" value="1"/>
</dbReference>
<sequence length="400" mass="42483">MTGDLLIRSVRPWPSGLGTAEVDVLCLAGRVASAGPDLEAPRGVAEVDGKGGVLLPSFTDAHAHLDSTRLGLPFRPHTAGVGLAELIDNDRRNWRSAEQDVAARATYTLGRTIAAGATFVRSHAQVDVDSGLERLEGVLAAKEAHAGRASVQVVAFPQCGILRDKGTAELLEAALLAGADLVGGLDPAGYDRDPVKHLDIVFGLADKHQRGVDVHLHDAGSLGAFQVELICERVAALDMRGDVTISHCFALSTVEEDRRRQLVDMLAENDVAVTTVAPGVREPLPLRQLRWEGVRLGLGQDGMRDYWSPYGTADMLDRTWQLAYRNGFRDDSLVEMCVDIATRGGASVLGETGHGVTEGAQADLVVVPGDSVTAAVMDRAPRTLVVHQGVLVAADGELLP</sequence>
<proteinExistence type="predicted"/>
<dbReference type="InterPro" id="IPR032466">
    <property type="entry name" value="Metal_Hydrolase"/>
</dbReference>
<dbReference type="InterPro" id="IPR052349">
    <property type="entry name" value="Metallo-hydrolase_Enzymes"/>
</dbReference>
<dbReference type="SUPFAM" id="SSF51556">
    <property type="entry name" value="Metallo-dependent hydrolases"/>
    <property type="match status" value="1"/>
</dbReference>
<dbReference type="Proteomes" id="UP000239494">
    <property type="component" value="Unassembled WGS sequence"/>
</dbReference>
<dbReference type="RefSeq" id="WP_106185504.1">
    <property type="nucleotide sequence ID" value="NZ_PVTF01000001.1"/>
</dbReference>
<accession>A0A2T0TLD9</accession>
<dbReference type="Gene3D" id="3.20.20.140">
    <property type="entry name" value="Metal-dependent hydrolases"/>
    <property type="match status" value="1"/>
</dbReference>
<evidence type="ECO:0000259" key="1">
    <source>
        <dbReference type="Pfam" id="PF07969"/>
    </source>
</evidence>
<dbReference type="Pfam" id="PF07969">
    <property type="entry name" value="Amidohydro_3"/>
    <property type="match status" value="1"/>
</dbReference>
<reference evidence="2 3" key="1">
    <citation type="submission" date="2018-03" db="EMBL/GenBank/DDBJ databases">
        <title>Genomic Encyclopedia of Archaeal and Bacterial Type Strains, Phase II (KMG-II): from individual species to whole genera.</title>
        <authorList>
            <person name="Goeker M."/>
        </authorList>
    </citation>
    <scope>NUCLEOTIDE SEQUENCE [LARGE SCALE GENOMIC DNA]</scope>
    <source>
        <strain evidence="2 3">DSM 44720</strain>
    </source>
</reference>
<dbReference type="OrthoDB" id="3366604at2"/>
<evidence type="ECO:0000313" key="2">
    <source>
        <dbReference type="EMBL" id="PRY46486.1"/>
    </source>
</evidence>
<organism evidence="2 3">
    <name type="scientific">Umezawaea tangerina</name>
    <dbReference type="NCBI Taxonomy" id="84725"/>
    <lineage>
        <taxon>Bacteria</taxon>
        <taxon>Bacillati</taxon>
        <taxon>Actinomycetota</taxon>
        <taxon>Actinomycetes</taxon>
        <taxon>Pseudonocardiales</taxon>
        <taxon>Pseudonocardiaceae</taxon>
        <taxon>Umezawaea</taxon>
    </lineage>
</organism>
<dbReference type="InterPro" id="IPR013108">
    <property type="entry name" value="Amidohydro_3"/>
</dbReference>
<dbReference type="AlphaFoldDB" id="A0A2T0TLD9"/>
<dbReference type="GO" id="GO:0016814">
    <property type="term" value="F:hydrolase activity, acting on carbon-nitrogen (but not peptide) bonds, in cyclic amidines"/>
    <property type="evidence" value="ECO:0007669"/>
    <property type="project" value="TreeGrafter"/>
</dbReference>
<dbReference type="EMBL" id="PVTF01000001">
    <property type="protein sequence ID" value="PRY46486.1"/>
    <property type="molecule type" value="Genomic_DNA"/>
</dbReference>
<protein>
    <submittedName>
        <fullName evidence="2">Cytosine/adenosine deaminase-related metal-dependent hydrolase</fullName>
    </submittedName>
</protein>
<feature type="domain" description="Amidohydrolase 3" evidence="1">
    <location>
        <begin position="46"/>
        <end position="392"/>
    </location>
</feature>
<dbReference type="Gene3D" id="2.30.40.10">
    <property type="entry name" value="Urease, subunit C, domain 1"/>
    <property type="match status" value="1"/>
</dbReference>
<keyword evidence="2" id="KW-0378">Hydrolase</keyword>
<dbReference type="SUPFAM" id="SSF51338">
    <property type="entry name" value="Composite domain of metallo-dependent hydrolases"/>
    <property type="match status" value="1"/>
</dbReference>
<gene>
    <name evidence="2" type="ORF">CLV43_101762</name>
</gene>
<comment type="caution">
    <text evidence="2">The sequence shown here is derived from an EMBL/GenBank/DDBJ whole genome shotgun (WGS) entry which is preliminary data.</text>
</comment>
<dbReference type="NCBIfam" id="NF004636">
    <property type="entry name" value="PRK05985.1"/>
    <property type="match status" value="1"/>
</dbReference>
<dbReference type="InterPro" id="IPR011059">
    <property type="entry name" value="Metal-dep_hydrolase_composite"/>
</dbReference>
<evidence type="ECO:0000313" key="3">
    <source>
        <dbReference type="Proteomes" id="UP000239494"/>
    </source>
</evidence>
<name>A0A2T0TLD9_9PSEU</name>
<keyword evidence="3" id="KW-1185">Reference proteome</keyword>
<dbReference type="PANTHER" id="PTHR32027:SF9">
    <property type="entry name" value="BLL3847 PROTEIN"/>
    <property type="match status" value="1"/>
</dbReference>